<evidence type="ECO:0000313" key="2">
    <source>
        <dbReference type="Proteomes" id="UP000294835"/>
    </source>
</evidence>
<dbReference type="EMBL" id="SLXP01000017">
    <property type="protein sequence ID" value="TCP38787.1"/>
    <property type="molecule type" value="Genomic_DNA"/>
</dbReference>
<sequence>MATISRTIFLNRRKALLCYPVGMDHKDYMHALRHKTPNHPYYEPEARSYPNASGVEELIFLPASTWAYADFLEANTDIRIADWVIEADELKRDDYTIAHILWFWLWENECDRFRNGLTTPHDMPPMGYEGWADEFHEKKG</sequence>
<comment type="caution">
    <text evidence="1">The sequence shown here is derived from an EMBL/GenBank/DDBJ whole genome shotgun (WGS) entry which is preliminary data.</text>
</comment>
<proteinExistence type="predicted"/>
<dbReference type="RefSeq" id="WP_132465645.1">
    <property type="nucleotide sequence ID" value="NZ_SLXP01000017.1"/>
</dbReference>
<name>A0A4R2PSL2_9RHOB</name>
<accession>A0A4R2PSL2</accession>
<dbReference type="AlphaFoldDB" id="A0A4R2PSL2"/>
<dbReference type="OrthoDB" id="7861566at2"/>
<evidence type="ECO:0000313" key="1">
    <source>
        <dbReference type="EMBL" id="TCP38787.1"/>
    </source>
</evidence>
<dbReference type="Proteomes" id="UP000294835">
    <property type="component" value="Unassembled WGS sequence"/>
</dbReference>
<keyword evidence="2" id="KW-1185">Reference proteome</keyword>
<reference evidence="1 2" key="1">
    <citation type="submission" date="2019-03" db="EMBL/GenBank/DDBJ databases">
        <title>Genomic Encyclopedia of Type Strains, Phase IV (KMG-IV): sequencing the most valuable type-strain genomes for metagenomic binning, comparative biology and taxonomic classification.</title>
        <authorList>
            <person name="Goeker M."/>
        </authorList>
    </citation>
    <scope>NUCLEOTIDE SEQUENCE [LARGE SCALE GENOMIC DNA]</scope>
    <source>
        <strain evidence="1 2">DSM 18063</strain>
    </source>
</reference>
<protein>
    <submittedName>
        <fullName evidence="1">Uncharacterized protein</fullName>
    </submittedName>
</protein>
<gene>
    <name evidence="1" type="ORF">EV662_11721</name>
</gene>
<organism evidence="1 2">
    <name type="scientific">Rhodovulum marinum</name>
    <dbReference type="NCBI Taxonomy" id="320662"/>
    <lineage>
        <taxon>Bacteria</taxon>
        <taxon>Pseudomonadati</taxon>
        <taxon>Pseudomonadota</taxon>
        <taxon>Alphaproteobacteria</taxon>
        <taxon>Rhodobacterales</taxon>
        <taxon>Paracoccaceae</taxon>
        <taxon>Rhodovulum</taxon>
    </lineage>
</organism>